<dbReference type="AlphaFoldDB" id="A0AAD5NAS2"/>
<evidence type="ECO:0000313" key="1">
    <source>
        <dbReference type="EMBL" id="KAJ1365176.1"/>
    </source>
</evidence>
<keyword evidence="2" id="KW-1185">Reference proteome</keyword>
<protein>
    <submittedName>
        <fullName evidence="1">Uncharacterized protein</fullName>
    </submittedName>
</protein>
<gene>
    <name evidence="1" type="ORF">KIN20_025410</name>
</gene>
<proteinExistence type="predicted"/>
<sequence length="117" mass="13312">MTHYASKKKNGNETQSRTSHIEAPLVRCVAVRSNFCAFYFSCDSFWTVKMRSELFLYKGNGSSALVLIHQQAAPCLLSGLSLFTRDKRRGFCRRRPCRTRLALRPLSNDITSSPAYD</sequence>
<comment type="caution">
    <text evidence="1">The sequence shown here is derived from an EMBL/GenBank/DDBJ whole genome shotgun (WGS) entry which is preliminary data.</text>
</comment>
<accession>A0AAD5NAS2</accession>
<dbReference type="Proteomes" id="UP001196413">
    <property type="component" value="Unassembled WGS sequence"/>
</dbReference>
<evidence type="ECO:0000313" key="2">
    <source>
        <dbReference type="Proteomes" id="UP001196413"/>
    </source>
</evidence>
<reference evidence="1" key="1">
    <citation type="submission" date="2021-06" db="EMBL/GenBank/DDBJ databases">
        <title>Parelaphostrongylus tenuis whole genome reference sequence.</title>
        <authorList>
            <person name="Garwood T.J."/>
            <person name="Larsen P.A."/>
            <person name="Fountain-Jones N.M."/>
            <person name="Garbe J.R."/>
            <person name="Macchietto M.G."/>
            <person name="Kania S.A."/>
            <person name="Gerhold R.W."/>
            <person name="Richards J.E."/>
            <person name="Wolf T.M."/>
        </authorList>
    </citation>
    <scope>NUCLEOTIDE SEQUENCE</scope>
    <source>
        <strain evidence="1">MNPRO001-30</strain>
        <tissue evidence="1">Meninges</tissue>
    </source>
</reference>
<name>A0AAD5NAS2_PARTN</name>
<dbReference type="EMBL" id="JAHQIW010005189">
    <property type="protein sequence ID" value="KAJ1365176.1"/>
    <property type="molecule type" value="Genomic_DNA"/>
</dbReference>
<organism evidence="1 2">
    <name type="scientific">Parelaphostrongylus tenuis</name>
    <name type="common">Meningeal worm</name>
    <dbReference type="NCBI Taxonomy" id="148309"/>
    <lineage>
        <taxon>Eukaryota</taxon>
        <taxon>Metazoa</taxon>
        <taxon>Ecdysozoa</taxon>
        <taxon>Nematoda</taxon>
        <taxon>Chromadorea</taxon>
        <taxon>Rhabditida</taxon>
        <taxon>Rhabditina</taxon>
        <taxon>Rhabditomorpha</taxon>
        <taxon>Strongyloidea</taxon>
        <taxon>Metastrongylidae</taxon>
        <taxon>Parelaphostrongylus</taxon>
    </lineage>
</organism>